<dbReference type="Proteomes" id="UP000308600">
    <property type="component" value="Unassembled WGS sequence"/>
</dbReference>
<keyword evidence="2" id="KW-1185">Reference proteome</keyword>
<organism evidence="1 2">
    <name type="scientific">Pluteus cervinus</name>
    <dbReference type="NCBI Taxonomy" id="181527"/>
    <lineage>
        <taxon>Eukaryota</taxon>
        <taxon>Fungi</taxon>
        <taxon>Dikarya</taxon>
        <taxon>Basidiomycota</taxon>
        <taxon>Agaricomycotina</taxon>
        <taxon>Agaricomycetes</taxon>
        <taxon>Agaricomycetidae</taxon>
        <taxon>Agaricales</taxon>
        <taxon>Pluteineae</taxon>
        <taxon>Pluteaceae</taxon>
        <taxon>Pluteus</taxon>
    </lineage>
</organism>
<evidence type="ECO:0000313" key="2">
    <source>
        <dbReference type="Proteomes" id="UP000308600"/>
    </source>
</evidence>
<dbReference type="EMBL" id="ML208549">
    <property type="protein sequence ID" value="TFK62939.1"/>
    <property type="molecule type" value="Genomic_DNA"/>
</dbReference>
<accession>A0ACD3AC09</accession>
<sequence length="188" mass="22012">MDHQFRSDLRTIGDVDEEYQKTVEQISRLEDRLQELRTYRDHLAPISRLPVEALTEIFSLLHEQSLFDYQRRPCGHVLTATVSICRHWRQIVISTPSFWTHIGTISVPWLECSLERLKDSPLVIDLSLARSDQRHKDDSRSISKMLDILQRSLPTIRSFTFWASKNSTRRLNRFDLPGNASWGPAPWI</sequence>
<gene>
    <name evidence="1" type="ORF">BDN72DRAFT_346217</name>
</gene>
<reference evidence="1 2" key="1">
    <citation type="journal article" date="2019" name="Nat. Ecol. Evol.">
        <title>Megaphylogeny resolves global patterns of mushroom evolution.</title>
        <authorList>
            <person name="Varga T."/>
            <person name="Krizsan K."/>
            <person name="Foldi C."/>
            <person name="Dima B."/>
            <person name="Sanchez-Garcia M."/>
            <person name="Sanchez-Ramirez S."/>
            <person name="Szollosi G.J."/>
            <person name="Szarkandi J.G."/>
            <person name="Papp V."/>
            <person name="Albert L."/>
            <person name="Andreopoulos W."/>
            <person name="Angelini C."/>
            <person name="Antonin V."/>
            <person name="Barry K.W."/>
            <person name="Bougher N.L."/>
            <person name="Buchanan P."/>
            <person name="Buyck B."/>
            <person name="Bense V."/>
            <person name="Catcheside P."/>
            <person name="Chovatia M."/>
            <person name="Cooper J."/>
            <person name="Damon W."/>
            <person name="Desjardin D."/>
            <person name="Finy P."/>
            <person name="Geml J."/>
            <person name="Haridas S."/>
            <person name="Hughes K."/>
            <person name="Justo A."/>
            <person name="Karasinski D."/>
            <person name="Kautmanova I."/>
            <person name="Kiss B."/>
            <person name="Kocsube S."/>
            <person name="Kotiranta H."/>
            <person name="LaButti K.M."/>
            <person name="Lechner B.E."/>
            <person name="Liimatainen K."/>
            <person name="Lipzen A."/>
            <person name="Lukacs Z."/>
            <person name="Mihaltcheva S."/>
            <person name="Morgado L.N."/>
            <person name="Niskanen T."/>
            <person name="Noordeloos M.E."/>
            <person name="Ohm R.A."/>
            <person name="Ortiz-Santana B."/>
            <person name="Ovrebo C."/>
            <person name="Racz N."/>
            <person name="Riley R."/>
            <person name="Savchenko A."/>
            <person name="Shiryaev A."/>
            <person name="Soop K."/>
            <person name="Spirin V."/>
            <person name="Szebenyi C."/>
            <person name="Tomsovsky M."/>
            <person name="Tulloss R.E."/>
            <person name="Uehling J."/>
            <person name="Grigoriev I.V."/>
            <person name="Vagvolgyi C."/>
            <person name="Papp T."/>
            <person name="Martin F.M."/>
            <person name="Miettinen O."/>
            <person name="Hibbett D.S."/>
            <person name="Nagy L.G."/>
        </authorList>
    </citation>
    <scope>NUCLEOTIDE SEQUENCE [LARGE SCALE GENOMIC DNA]</scope>
    <source>
        <strain evidence="1 2">NL-1719</strain>
    </source>
</reference>
<proteinExistence type="predicted"/>
<name>A0ACD3AC09_9AGAR</name>
<protein>
    <submittedName>
        <fullName evidence="1">Uncharacterized protein</fullName>
    </submittedName>
</protein>
<evidence type="ECO:0000313" key="1">
    <source>
        <dbReference type="EMBL" id="TFK62939.1"/>
    </source>
</evidence>